<evidence type="ECO:0000313" key="1">
    <source>
        <dbReference type="EMBL" id="KAI4861688.1"/>
    </source>
</evidence>
<keyword evidence="2" id="KW-1185">Reference proteome</keyword>
<reference evidence="1 2" key="1">
    <citation type="journal article" date="2022" name="New Phytol.">
        <title>Ecological generalism drives hyperdiversity of secondary metabolite gene clusters in xylarialean endophytes.</title>
        <authorList>
            <person name="Franco M.E.E."/>
            <person name="Wisecaver J.H."/>
            <person name="Arnold A.E."/>
            <person name="Ju Y.M."/>
            <person name="Slot J.C."/>
            <person name="Ahrendt S."/>
            <person name="Moore L.P."/>
            <person name="Eastman K.E."/>
            <person name="Scott K."/>
            <person name="Konkel Z."/>
            <person name="Mondo S.J."/>
            <person name="Kuo A."/>
            <person name="Hayes R.D."/>
            <person name="Haridas S."/>
            <person name="Andreopoulos B."/>
            <person name="Riley R."/>
            <person name="LaButti K."/>
            <person name="Pangilinan J."/>
            <person name="Lipzen A."/>
            <person name="Amirebrahimi M."/>
            <person name="Yan J."/>
            <person name="Adam C."/>
            <person name="Keymanesh K."/>
            <person name="Ng V."/>
            <person name="Louie K."/>
            <person name="Northen T."/>
            <person name="Drula E."/>
            <person name="Henrissat B."/>
            <person name="Hsieh H.M."/>
            <person name="Youens-Clark K."/>
            <person name="Lutzoni F."/>
            <person name="Miadlikowska J."/>
            <person name="Eastwood D.C."/>
            <person name="Hamelin R.C."/>
            <person name="Grigoriev I.V."/>
            <person name="U'Ren J.M."/>
        </authorList>
    </citation>
    <scope>NUCLEOTIDE SEQUENCE [LARGE SCALE GENOMIC DNA]</scope>
    <source>
        <strain evidence="1 2">CBS 119005</strain>
    </source>
</reference>
<gene>
    <name evidence="1" type="ORF">F4820DRAFT_54667</name>
</gene>
<comment type="caution">
    <text evidence="1">The sequence shown here is derived from an EMBL/GenBank/DDBJ whole genome shotgun (WGS) entry which is preliminary data.</text>
</comment>
<proteinExistence type="predicted"/>
<organism evidence="1 2">
    <name type="scientific">Hypoxylon rubiginosum</name>
    <dbReference type="NCBI Taxonomy" id="110542"/>
    <lineage>
        <taxon>Eukaryota</taxon>
        <taxon>Fungi</taxon>
        <taxon>Dikarya</taxon>
        <taxon>Ascomycota</taxon>
        <taxon>Pezizomycotina</taxon>
        <taxon>Sordariomycetes</taxon>
        <taxon>Xylariomycetidae</taxon>
        <taxon>Xylariales</taxon>
        <taxon>Hypoxylaceae</taxon>
        <taxon>Hypoxylon</taxon>
    </lineage>
</organism>
<name>A0ACB9YRV2_9PEZI</name>
<dbReference type="Proteomes" id="UP001497700">
    <property type="component" value="Unassembled WGS sequence"/>
</dbReference>
<dbReference type="EMBL" id="MU393545">
    <property type="protein sequence ID" value="KAI4861688.1"/>
    <property type="molecule type" value="Genomic_DNA"/>
</dbReference>
<evidence type="ECO:0000313" key="2">
    <source>
        <dbReference type="Proteomes" id="UP001497700"/>
    </source>
</evidence>
<sequence length="254" mass="29170">MNPFNPLQARHQPCVGFRVECHLNRRLQSGEMKPRGGFLTNGSIKQTLDAYLSWKHEPTPLISFFASWERVLRWRDWLIRKRGARDVVIVAVWLKGRPEIYDGHAAAVALGYAGTRLQFHVGEFLLHGGIKADENRILACMPGNASSVEEITLLPFPLCSDLQFRTTIPTDALPDFGGNDRTKELKNETEYSVGFPNDMTFCALALSMCGQDWKLVDDRSRVTFIIPSPRWNQCYDFTYWFNPCLVDDKKIRWK</sequence>
<protein>
    <submittedName>
        <fullName evidence="1">Uncharacterized protein</fullName>
    </submittedName>
</protein>
<accession>A0ACB9YRV2</accession>